<reference evidence="3" key="3">
    <citation type="submission" date="2015-02" db="UniProtKB">
        <authorList>
            <consortium name="EnsemblProtists"/>
        </authorList>
    </citation>
    <scope>IDENTIFICATION</scope>
    <source>
        <strain evidence="3">DAOM BR144</strain>
    </source>
</reference>
<feature type="compositionally biased region" description="Polar residues" evidence="2">
    <location>
        <begin position="275"/>
        <end position="294"/>
    </location>
</feature>
<evidence type="ECO:0000256" key="2">
    <source>
        <dbReference type="SAM" id="MobiDB-lite"/>
    </source>
</evidence>
<evidence type="ECO:0000313" key="3">
    <source>
        <dbReference type="EnsemblProtists" id="PYU1_T013470"/>
    </source>
</evidence>
<dbReference type="VEuPathDB" id="FungiDB:PYU1_G013441"/>
<dbReference type="InParanoid" id="K3X8C1"/>
<evidence type="ECO:0000313" key="4">
    <source>
        <dbReference type="Proteomes" id="UP000019132"/>
    </source>
</evidence>
<feature type="region of interest" description="Disordered" evidence="2">
    <location>
        <begin position="1"/>
        <end position="28"/>
    </location>
</feature>
<dbReference type="eggNOG" id="ENOG502QSPW">
    <property type="taxonomic scope" value="Eukaryota"/>
</dbReference>
<feature type="compositionally biased region" description="Low complexity" evidence="2">
    <location>
        <begin position="870"/>
        <end position="879"/>
    </location>
</feature>
<feature type="region of interest" description="Disordered" evidence="2">
    <location>
        <begin position="386"/>
        <end position="716"/>
    </location>
</feature>
<name>K3X8C1_GLOUD</name>
<feature type="compositionally biased region" description="Pro residues" evidence="2">
    <location>
        <begin position="14"/>
        <end position="24"/>
    </location>
</feature>
<dbReference type="OMA" id="ACAYDTC"/>
<keyword evidence="1" id="KW-0175">Coiled coil</keyword>
<feature type="compositionally biased region" description="Low complexity" evidence="2">
    <location>
        <begin position="807"/>
        <end position="822"/>
    </location>
</feature>
<evidence type="ECO:0008006" key="5">
    <source>
        <dbReference type="Google" id="ProtNLM"/>
    </source>
</evidence>
<feature type="region of interest" description="Disordered" evidence="2">
    <location>
        <begin position="965"/>
        <end position="1020"/>
    </location>
</feature>
<evidence type="ECO:0000256" key="1">
    <source>
        <dbReference type="SAM" id="Coils"/>
    </source>
</evidence>
<feature type="region of interest" description="Disordered" evidence="2">
    <location>
        <begin position="798"/>
        <end position="884"/>
    </location>
</feature>
<feature type="compositionally biased region" description="Polar residues" evidence="2">
    <location>
        <begin position="312"/>
        <end position="334"/>
    </location>
</feature>
<dbReference type="EnsemblProtists" id="PYU1_T013470">
    <property type="protein sequence ID" value="PYU1_T013470"/>
    <property type="gene ID" value="PYU1_G013441"/>
</dbReference>
<feature type="compositionally biased region" description="Basic and acidic residues" evidence="2">
    <location>
        <begin position="571"/>
        <end position="594"/>
    </location>
</feature>
<reference evidence="4" key="1">
    <citation type="journal article" date="2010" name="Genome Biol.">
        <title>Genome sequence of the necrotrophic plant pathogen Pythium ultimum reveals original pathogenicity mechanisms and effector repertoire.</title>
        <authorList>
            <person name="Levesque C.A."/>
            <person name="Brouwer H."/>
            <person name="Cano L."/>
            <person name="Hamilton J.P."/>
            <person name="Holt C."/>
            <person name="Huitema E."/>
            <person name="Raffaele S."/>
            <person name="Robideau G.P."/>
            <person name="Thines M."/>
            <person name="Win J."/>
            <person name="Zerillo M.M."/>
            <person name="Beakes G.W."/>
            <person name="Boore J.L."/>
            <person name="Busam D."/>
            <person name="Dumas B."/>
            <person name="Ferriera S."/>
            <person name="Fuerstenberg S.I."/>
            <person name="Gachon C.M."/>
            <person name="Gaulin E."/>
            <person name="Govers F."/>
            <person name="Grenville-Briggs L."/>
            <person name="Horner N."/>
            <person name="Hostetler J."/>
            <person name="Jiang R.H."/>
            <person name="Johnson J."/>
            <person name="Krajaejun T."/>
            <person name="Lin H."/>
            <person name="Meijer H.J."/>
            <person name="Moore B."/>
            <person name="Morris P."/>
            <person name="Phuntmart V."/>
            <person name="Puiu D."/>
            <person name="Shetty J."/>
            <person name="Stajich J.E."/>
            <person name="Tripathy S."/>
            <person name="Wawra S."/>
            <person name="van West P."/>
            <person name="Whitty B.R."/>
            <person name="Coutinho P.M."/>
            <person name="Henrissat B."/>
            <person name="Martin F."/>
            <person name="Thomas P.D."/>
            <person name="Tyler B.M."/>
            <person name="De Vries R.P."/>
            <person name="Kamoun S."/>
            <person name="Yandell M."/>
            <person name="Tisserat N."/>
            <person name="Buell C.R."/>
        </authorList>
    </citation>
    <scope>NUCLEOTIDE SEQUENCE</scope>
    <source>
        <strain evidence="4">DAOM:BR144</strain>
    </source>
</reference>
<sequence length="1542" mass="167146">MASEGAGDGAASPPLAPPPPPPPLSLAAGGLEQLATHRSESIASQFQREIILGELAQTRHLRIDGATGGGTMAAYEGSRDDIEIDTPETFATKSAAVAAAAAAAAANENDETSRTERTATQVAQAIEDAADEAETEDENDYDTQDEQSAKATETTTTTTDDADIRGTSTPKATTTAARFVSPPRITRRTTLSPAKASLLLNENQNSSSGVIDDGAISRRDTVSPAALKSLLQSISLDDKSPSSQQKWLLAAKAAAGSTVESESESESKTQDERTMSSATNQFLASLSTTLQTPESVRKTRAMKRREREERTLSPSEVLSMTMSEMITSENGSKNSTSAGKSKRKRKSTSSSSSPAAGLDGNSSVSSSSDSFTDTFFSSKLVVAVDNSGDVENSGNETEPLQEEEDEVSDTPRKKGRSDDDSTMQMSNSKSRRTTLEPTDAADFLSELRQEMQPGSKHTNATLPPSIEEEEDEKEEGSSEAEPANRRQSLAAVAGSNLDPSPMTRSKSRRATVDPSDIFAIVNGTSEHSSSSSNNNSNNEETQSTTRRETLNAEDLYEINPELASRRKRKQQHDSDEEQKGSPDRQDGKKARANDDEPSTESPPPDAIVSTMSKSKTGLSRPQKTPTPRKRQQRDEEQPSATRHSARLQERETTISAEFASPSAPGDTRMRTPLKSILSARKPPKGNGQLMTPTKSVNFGPPEGAEFNLGSPSTSMTPMLAKDARRMFPLDRITTPPSPVEEDDEETSLNTSLLDEADAIDSDDDGEQKEGFEGVLEVSNSRLNLLVSKSAEKNRRRFSLRGVSPLDNQANARRQRRNSMSASVMRTSPVSARKLKGIGPGALANLPAPPPSATKSSFLSSEDAQPQGRLAYADSSASSDAGEDMEITGDFSNFVQAGGVLSKSNSATSRDQSGAAAQLGSQPSFRLQRQDAEESKDDSLFADSPLHEETVELGSLGDLVAESAAYDTTYQRRTQRPTTQNSSDEEEEAEAPTLGSLSDLAHEDEEQSVSSRRPGSSSANLQFSSSTVRRFNSLHYNNLDEQDVTLDPIMEEEEDAGNSSAPSMMSIASSDEESDSDTYDARRKSLVVNLSSKFERIGSGTPKAKKQQQANAEVTASVLKARITSPLRRSPRRKSQAPAVPLISMDELLATIDLQSISDDQTTPDDRFEELYTKHTTADPAIEPVKLATVADACEDVVKSHIDEISSWSTGLSDVLGSLLSEKAPALFSPQSLDEAGIASIKALHELETVRVQSGWCQWRAKMEREMVEKLQLSVAELENDVDTLKSMVAKDTATKQSELAALQELIEREKQMAELLDAIEEQQSVRNEYAVTVDVLETHCASLSLEASVLHDQLRVVEGVASEGNHISAETSFELERQVLDAEELAAIQGSLSVWRIAVATSSHLKLSAQFDDVVVRVDLQVDVMLHAPPSSNGSSRGGGFSTDVSSRATLKRRRRSQQYLESDKDIVHLVQQKLFDPVQLSRFVRTASSTASDEDLLDQDRPGRVSPDEIRVEIEKEEATQNEYEYITRVCERLRNTFVVR</sequence>
<feature type="compositionally biased region" description="Acidic residues" evidence="2">
    <location>
        <begin position="466"/>
        <end position="478"/>
    </location>
</feature>
<reference evidence="4" key="2">
    <citation type="submission" date="2010-04" db="EMBL/GenBank/DDBJ databases">
        <authorList>
            <person name="Buell R."/>
            <person name="Hamilton J."/>
            <person name="Hostetler J."/>
        </authorList>
    </citation>
    <scope>NUCLEOTIDE SEQUENCE [LARGE SCALE GENOMIC DNA]</scope>
    <source>
        <strain evidence="4">DAOM:BR144</strain>
    </source>
</reference>
<proteinExistence type="predicted"/>
<feature type="compositionally biased region" description="Acidic residues" evidence="2">
    <location>
        <begin position="129"/>
        <end position="145"/>
    </location>
</feature>
<feature type="region of interest" description="Disordered" evidence="2">
    <location>
        <begin position="129"/>
        <end position="177"/>
    </location>
</feature>
<dbReference type="STRING" id="431595.K3X8C1"/>
<feature type="compositionally biased region" description="Low complexity" evidence="2">
    <location>
        <begin position="967"/>
        <end position="979"/>
    </location>
</feature>
<feature type="compositionally biased region" description="Basic and acidic residues" evidence="2">
    <location>
        <begin position="265"/>
        <end position="274"/>
    </location>
</feature>
<feature type="compositionally biased region" description="Acidic residues" evidence="2">
    <location>
        <begin position="399"/>
        <end position="408"/>
    </location>
</feature>
<feature type="compositionally biased region" description="Low complexity" evidence="2">
    <location>
        <begin position="149"/>
        <end position="159"/>
    </location>
</feature>
<keyword evidence="4" id="KW-1185">Reference proteome</keyword>
<feature type="compositionally biased region" description="Polar residues" evidence="2">
    <location>
        <begin position="389"/>
        <end position="398"/>
    </location>
</feature>
<feature type="compositionally biased region" description="Polar residues" evidence="2">
    <location>
        <begin position="166"/>
        <end position="176"/>
    </location>
</feature>
<feature type="compositionally biased region" description="Low complexity" evidence="2">
    <location>
        <begin position="362"/>
        <end position="371"/>
    </location>
</feature>
<dbReference type="EMBL" id="GL376593">
    <property type="status" value="NOT_ANNOTATED_CDS"/>
    <property type="molecule type" value="Genomic_DNA"/>
</dbReference>
<feature type="coiled-coil region" evidence="1">
    <location>
        <begin position="1260"/>
        <end position="1322"/>
    </location>
</feature>
<feature type="compositionally biased region" description="Low complexity" evidence="2">
    <location>
        <begin position="524"/>
        <end position="544"/>
    </location>
</feature>
<feature type="compositionally biased region" description="Basic and acidic residues" evidence="2">
    <location>
        <begin position="927"/>
        <end position="941"/>
    </location>
</feature>
<feature type="compositionally biased region" description="Polar residues" evidence="2">
    <location>
        <begin position="609"/>
        <end position="625"/>
    </location>
</feature>
<protein>
    <recommendedName>
        <fullName evidence="5">Spc7 kinetochore protein domain-containing protein</fullName>
    </recommendedName>
</protein>
<accession>K3X8C1</accession>
<dbReference type="HOGENOM" id="CLU_006649_0_0_1"/>
<feature type="region of interest" description="Disordered" evidence="2">
    <location>
        <begin position="730"/>
        <end position="770"/>
    </location>
</feature>
<feature type="compositionally biased region" description="Basic and acidic residues" evidence="2">
    <location>
        <begin position="409"/>
        <end position="419"/>
    </location>
</feature>
<feature type="compositionally biased region" description="Low complexity" evidence="2">
    <location>
        <begin position="1058"/>
        <end position="1068"/>
    </location>
</feature>
<feature type="compositionally biased region" description="Acidic residues" evidence="2">
    <location>
        <begin position="754"/>
        <end position="766"/>
    </location>
</feature>
<feature type="region of interest" description="Disordered" evidence="2">
    <location>
        <begin position="65"/>
        <end position="87"/>
    </location>
</feature>
<feature type="compositionally biased region" description="Polar residues" evidence="2">
    <location>
        <begin position="853"/>
        <end position="863"/>
    </location>
</feature>
<feature type="region of interest" description="Disordered" evidence="2">
    <location>
        <begin position="1429"/>
        <end position="1455"/>
    </location>
</feature>
<feature type="region of interest" description="Disordered" evidence="2">
    <location>
        <begin position="254"/>
        <end position="371"/>
    </location>
</feature>
<dbReference type="Proteomes" id="UP000019132">
    <property type="component" value="Unassembled WGS sequence"/>
</dbReference>
<feature type="region of interest" description="Disordered" evidence="2">
    <location>
        <begin position="1052"/>
        <end position="1079"/>
    </location>
</feature>
<organism evidence="3 4">
    <name type="scientific">Globisporangium ultimum (strain ATCC 200006 / CBS 805.95 / DAOM BR144)</name>
    <name type="common">Pythium ultimum</name>
    <dbReference type="NCBI Taxonomy" id="431595"/>
    <lineage>
        <taxon>Eukaryota</taxon>
        <taxon>Sar</taxon>
        <taxon>Stramenopiles</taxon>
        <taxon>Oomycota</taxon>
        <taxon>Peronosporomycetes</taxon>
        <taxon>Pythiales</taxon>
        <taxon>Pythiaceae</taxon>
        <taxon>Globisporangium</taxon>
    </lineage>
</organism>
<feature type="compositionally biased region" description="Low complexity" evidence="2">
    <location>
        <begin position="1007"/>
        <end position="1017"/>
    </location>
</feature>
<feature type="region of interest" description="Disordered" evidence="2">
    <location>
        <begin position="903"/>
        <end position="941"/>
    </location>
</feature>